<evidence type="ECO:0000313" key="2">
    <source>
        <dbReference type="Proteomes" id="UP001358614"/>
    </source>
</evidence>
<keyword evidence="2" id="KW-1185">Reference proteome</keyword>
<name>A0AAX4KLW3_9TREE</name>
<dbReference type="KEGG" id="ker:91104336"/>
<reference evidence="1 2" key="1">
    <citation type="submission" date="2024-01" db="EMBL/GenBank/DDBJ databases">
        <title>Comparative genomics of Cryptococcus and Kwoniella reveals pathogenesis evolution and contrasting modes of karyotype evolution via chromosome fusion or intercentromeric recombination.</title>
        <authorList>
            <person name="Coelho M.A."/>
            <person name="David-Palma M."/>
            <person name="Shea T."/>
            <person name="Bowers K."/>
            <person name="McGinley-Smith S."/>
            <person name="Mohammad A.W."/>
            <person name="Gnirke A."/>
            <person name="Yurkov A.M."/>
            <person name="Nowrousian M."/>
            <person name="Sun S."/>
            <person name="Cuomo C.A."/>
            <person name="Heitman J."/>
        </authorList>
    </citation>
    <scope>NUCLEOTIDE SEQUENCE [LARGE SCALE GENOMIC DNA]</scope>
    <source>
        <strain evidence="1 2">PYCC6329</strain>
    </source>
</reference>
<dbReference type="RefSeq" id="XP_066085403.1">
    <property type="nucleotide sequence ID" value="XM_066229306.1"/>
</dbReference>
<gene>
    <name evidence="1" type="ORF">V865_005535</name>
</gene>
<dbReference type="EMBL" id="CP144089">
    <property type="protein sequence ID" value="WWD07436.1"/>
    <property type="molecule type" value="Genomic_DNA"/>
</dbReference>
<proteinExistence type="predicted"/>
<evidence type="ECO:0000313" key="1">
    <source>
        <dbReference type="EMBL" id="WWD07436.1"/>
    </source>
</evidence>
<dbReference type="Proteomes" id="UP001358614">
    <property type="component" value="Chromosome 1"/>
</dbReference>
<dbReference type="GeneID" id="91104336"/>
<evidence type="ECO:0008006" key="3">
    <source>
        <dbReference type="Google" id="ProtNLM"/>
    </source>
</evidence>
<dbReference type="AlphaFoldDB" id="A0AAX4KLW3"/>
<sequence>MLILSLCPFRALIGRQAIRGLLDNKSKVEGGISLLTSSGQGFSGIGRSFNTISYSSKRTEEGEGYEIKSEYGTKHINENENSVSVGGPLVKVRVEHNSATSEPDLYAISHPHLWPVEAMSTANRDHSNRSRQPIEGLENISYRFSVNRPWRNSSEGFISTLHIEVVKFKKANNLDNK</sequence>
<protein>
    <recommendedName>
        <fullName evidence="3">NADH:ubiquinone oxidoreductase intermediate-associated protein 30 domain-containing protein</fullName>
    </recommendedName>
</protein>
<organism evidence="1 2">
    <name type="scientific">Kwoniella europaea PYCC6329</name>
    <dbReference type="NCBI Taxonomy" id="1423913"/>
    <lineage>
        <taxon>Eukaryota</taxon>
        <taxon>Fungi</taxon>
        <taxon>Dikarya</taxon>
        <taxon>Basidiomycota</taxon>
        <taxon>Agaricomycotina</taxon>
        <taxon>Tremellomycetes</taxon>
        <taxon>Tremellales</taxon>
        <taxon>Cryptococcaceae</taxon>
        <taxon>Kwoniella</taxon>
    </lineage>
</organism>
<accession>A0AAX4KLW3</accession>